<reference evidence="1 2" key="1">
    <citation type="submission" date="2017-05" db="EMBL/GenBank/DDBJ databases">
        <title>The Genome Sequence of Tsuchiyaea wingfieldii DSM 27421.</title>
        <authorList>
            <person name="Cuomo C."/>
            <person name="Passer A."/>
            <person name="Billmyre B."/>
            <person name="Heitman J."/>
        </authorList>
    </citation>
    <scope>NUCLEOTIDE SEQUENCE [LARGE SCALE GENOMIC DNA]</scope>
    <source>
        <strain evidence="1 2">DSM 27421</strain>
    </source>
</reference>
<evidence type="ECO:0000313" key="1">
    <source>
        <dbReference type="EMBL" id="TYJ51668.1"/>
    </source>
</evidence>
<sequence>MSRTFNTSAISDRAFHRRTSTTVFFCGYVPVMVYDSSREEF</sequence>
<protein>
    <submittedName>
        <fullName evidence="1">Uncharacterized protein</fullName>
    </submittedName>
</protein>
<dbReference type="AlphaFoldDB" id="A0A5D3ALY7"/>
<name>A0A5D3ALY7_9TREE</name>
<organism evidence="1 2">
    <name type="scientific">Cryptococcus floricola</name>
    <dbReference type="NCBI Taxonomy" id="2591691"/>
    <lineage>
        <taxon>Eukaryota</taxon>
        <taxon>Fungi</taxon>
        <taxon>Dikarya</taxon>
        <taxon>Basidiomycota</taxon>
        <taxon>Agaricomycotina</taxon>
        <taxon>Tremellomycetes</taxon>
        <taxon>Tremellales</taxon>
        <taxon>Cryptococcaceae</taxon>
        <taxon>Cryptococcus</taxon>
    </lineage>
</organism>
<gene>
    <name evidence="1" type="ORF">B9479_007756</name>
</gene>
<evidence type="ECO:0000313" key="2">
    <source>
        <dbReference type="Proteomes" id="UP000322245"/>
    </source>
</evidence>
<dbReference type="EMBL" id="NIDF01000202">
    <property type="protein sequence ID" value="TYJ51668.1"/>
    <property type="molecule type" value="Genomic_DNA"/>
</dbReference>
<accession>A0A5D3ALY7</accession>
<dbReference type="Proteomes" id="UP000322245">
    <property type="component" value="Unassembled WGS sequence"/>
</dbReference>
<proteinExistence type="predicted"/>
<comment type="caution">
    <text evidence="1">The sequence shown here is derived from an EMBL/GenBank/DDBJ whole genome shotgun (WGS) entry which is preliminary data.</text>
</comment>
<keyword evidence="2" id="KW-1185">Reference proteome</keyword>